<dbReference type="SUPFAM" id="SSF51735">
    <property type="entry name" value="NAD(P)-binding Rossmann-fold domains"/>
    <property type="match status" value="1"/>
</dbReference>
<keyword evidence="6" id="KW-1185">Reference proteome</keyword>
<keyword evidence="2" id="KW-0520">NAD</keyword>
<name>A0RU56_CENSY</name>
<evidence type="ECO:0000259" key="3">
    <source>
        <dbReference type="Pfam" id="PF03446"/>
    </source>
</evidence>
<dbReference type="HOGENOM" id="CLU_035117_0_6_2"/>
<dbReference type="PIRSF" id="PIRSF000103">
    <property type="entry name" value="HIBADH"/>
    <property type="match status" value="1"/>
</dbReference>
<dbReference type="InterPro" id="IPR036291">
    <property type="entry name" value="NAD(P)-bd_dom_sf"/>
</dbReference>
<dbReference type="PATRIC" id="fig|414004.10.peg.201"/>
<dbReference type="KEGG" id="csy:CENSYa_0230"/>
<dbReference type="InterPro" id="IPR006115">
    <property type="entry name" value="6PGDH_NADP-bd"/>
</dbReference>
<reference evidence="5 6" key="1">
    <citation type="journal article" date="2006" name="Proc. Natl. Acad. Sci. U.S.A.">
        <title>Genomic analysis of the uncultivated marine crenarchaeote Cenarchaeum symbiosum.</title>
        <authorList>
            <person name="Hallam S.J."/>
            <person name="Konstantinidis K.T."/>
            <person name="Putnam N."/>
            <person name="Schleper C."/>
            <person name="Watanabe Y."/>
            <person name="Sugahara J."/>
            <person name="Preston C."/>
            <person name="de la Torre J."/>
            <person name="Richardson P.M."/>
            <person name="DeLong E.F."/>
        </authorList>
    </citation>
    <scope>NUCLEOTIDE SEQUENCE [LARGE SCALE GENOMIC DNA]</scope>
    <source>
        <strain evidence="6">A</strain>
    </source>
</reference>
<dbReference type="PANTHER" id="PTHR43580">
    <property type="entry name" value="OXIDOREDUCTASE GLYR1-RELATED"/>
    <property type="match status" value="1"/>
</dbReference>
<sequence>MLGTGIGLRLLKTGINVIAYNRTADKTKALEDAGARIAKSPGEAAGLSDTVITCVTDADALEQVSFGENGIAQGAHKDLVLCDMSTINPEGAVSISKKLADAGIRMVDAPVMGGPGAAMRGELVIMASGDKGAYEERRGILGAVSRKMFYLGGSGTAYSIKLAMNLQIAMLAISLSEGITLARGASVDPHKFLEVLNSTYFNTGMSNNKAYKMIEGSFEPSFLLRNLKKDLHTINDHAESSRLKLPLSTLAEEVYSEAVKGGFGDLDYTGILAYLKESTRLK</sequence>
<dbReference type="Pfam" id="PF03446">
    <property type="entry name" value="NAD_binding_2"/>
    <property type="match status" value="1"/>
</dbReference>
<evidence type="ECO:0000259" key="4">
    <source>
        <dbReference type="Pfam" id="PF14833"/>
    </source>
</evidence>
<dbReference type="STRING" id="414004.CENSYa_0230"/>
<feature type="domain" description="6-phosphogluconate dehydrogenase NADP-binding" evidence="3">
    <location>
        <begin position="3"/>
        <end position="152"/>
    </location>
</feature>
<dbReference type="GO" id="GO:0008442">
    <property type="term" value="F:3-hydroxyisobutyrate dehydrogenase activity"/>
    <property type="evidence" value="ECO:0007669"/>
    <property type="project" value="UniProtKB-EC"/>
</dbReference>
<dbReference type="EC" id="1.1.1.31" evidence="5"/>
<dbReference type="GO" id="GO:0050661">
    <property type="term" value="F:NADP binding"/>
    <property type="evidence" value="ECO:0007669"/>
    <property type="project" value="InterPro"/>
</dbReference>
<dbReference type="GO" id="GO:0051287">
    <property type="term" value="F:NAD binding"/>
    <property type="evidence" value="ECO:0007669"/>
    <property type="project" value="InterPro"/>
</dbReference>
<dbReference type="PANTHER" id="PTHR43580:SF2">
    <property type="entry name" value="CYTOKINE-LIKE NUCLEAR FACTOR N-PAC"/>
    <property type="match status" value="1"/>
</dbReference>
<evidence type="ECO:0000256" key="1">
    <source>
        <dbReference type="ARBA" id="ARBA00023002"/>
    </source>
</evidence>
<dbReference type="Gene3D" id="1.10.1040.10">
    <property type="entry name" value="N-(1-d-carboxylethyl)-l-norvaline Dehydrogenase, domain 2"/>
    <property type="match status" value="1"/>
</dbReference>
<dbReference type="EMBL" id="DP000238">
    <property type="protein sequence ID" value="ABK76873.1"/>
    <property type="molecule type" value="Genomic_DNA"/>
</dbReference>
<protein>
    <submittedName>
        <fullName evidence="5">3-hydroxyisobutyrate dehydrogenase</fullName>
        <ecNumber evidence="5">1.1.1.31</ecNumber>
    </submittedName>
</protein>
<evidence type="ECO:0000256" key="2">
    <source>
        <dbReference type="ARBA" id="ARBA00023027"/>
    </source>
</evidence>
<accession>A0RU56</accession>
<keyword evidence="1 5" id="KW-0560">Oxidoreductase</keyword>
<dbReference type="EnsemblBacteria" id="ABK76873">
    <property type="protein sequence ID" value="ABK76873"/>
    <property type="gene ID" value="CENSYa_0230"/>
</dbReference>
<dbReference type="InterPro" id="IPR013328">
    <property type="entry name" value="6PGD_dom2"/>
</dbReference>
<organism evidence="5 6">
    <name type="scientific">Cenarchaeum symbiosum (strain A)</name>
    <dbReference type="NCBI Taxonomy" id="414004"/>
    <lineage>
        <taxon>Archaea</taxon>
        <taxon>Nitrososphaerota</taxon>
        <taxon>Candidatus Cenarchaeales</taxon>
        <taxon>Candidatus Cenarchaeaceae</taxon>
        <taxon>Candidatus Cenarchaeum</taxon>
    </lineage>
</organism>
<dbReference type="SUPFAM" id="SSF48179">
    <property type="entry name" value="6-phosphogluconate dehydrogenase C-terminal domain-like"/>
    <property type="match status" value="1"/>
</dbReference>
<dbReference type="InterPro" id="IPR051265">
    <property type="entry name" value="HIBADH-related_NP60_sf"/>
</dbReference>
<dbReference type="Gene3D" id="3.40.50.720">
    <property type="entry name" value="NAD(P)-binding Rossmann-like Domain"/>
    <property type="match status" value="1"/>
</dbReference>
<evidence type="ECO:0000313" key="5">
    <source>
        <dbReference type="EMBL" id="ABK76873.1"/>
    </source>
</evidence>
<proteinExistence type="predicted"/>
<dbReference type="InterPro" id="IPR015815">
    <property type="entry name" value="HIBADH-related"/>
</dbReference>
<dbReference type="Pfam" id="PF14833">
    <property type="entry name" value="NAD_binding_11"/>
    <property type="match status" value="1"/>
</dbReference>
<dbReference type="Proteomes" id="UP000000758">
    <property type="component" value="Chromosome"/>
</dbReference>
<dbReference type="InterPro" id="IPR029154">
    <property type="entry name" value="HIBADH-like_NADP-bd"/>
</dbReference>
<gene>
    <name evidence="5" type="ordered locus">CENSYa_0230</name>
</gene>
<feature type="domain" description="3-hydroxyisobutyrate dehydrogenase-like NAD-binding" evidence="4">
    <location>
        <begin position="155"/>
        <end position="274"/>
    </location>
</feature>
<dbReference type="InterPro" id="IPR008927">
    <property type="entry name" value="6-PGluconate_DH-like_C_sf"/>
</dbReference>
<evidence type="ECO:0000313" key="6">
    <source>
        <dbReference type="Proteomes" id="UP000000758"/>
    </source>
</evidence>
<dbReference type="AlphaFoldDB" id="A0RU56"/>